<evidence type="ECO:0000313" key="2">
    <source>
        <dbReference type="Proteomes" id="UP000297053"/>
    </source>
</evidence>
<gene>
    <name evidence="1" type="ORF">E5139_10605</name>
</gene>
<name>A0A4D6KC13_9EURY</name>
<dbReference type="RefSeq" id="WP_015762454.1">
    <property type="nucleotide sequence ID" value="NZ_CP039375.1"/>
</dbReference>
<organism evidence="1 2">
    <name type="scientific">Halomicrobium mukohataei</name>
    <dbReference type="NCBI Taxonomy" id="57705"/>
    <lineage>
        <taxon>Archaea</taxon>
        <taxon>Methanobacteriati</taxon>
        <taxon>Methanobacteriota</taxon>
        <taxon>Stenosarchaea group</taxon>
        <taxon>Halobacteria</taxon>
        <taxon>Halobacteriales</taxon>
        <taxon>Haloarculaceae</taxon>
        <taxon>Halomicrobium</taxon>
    </lineage>
</organism>
<proteinExistence type="predicted"/>
<dbReference type="AlphaFoldDB" id="A0A4D6KC13"/>
<protein>
    <submittedName>
        <fullName evidence="1">Uncharacterized protein</fullName>
    </submittedName>
</protein>
<reference evidence="1 2" key="1">
    <citation type="submission" date="2019-04" db="EMBL/GenBank/DDBJ databases">
        <title>Complete genome sequence of Arthrobacter sp. ZXY-2 associated with effective atrazine degradation and salt adaptation.</title>
        <authorList>
            <person name="Zhao X."/>
        </authorList>
    </citation>
    <scope>NUCLEOTIDE SEQUENCE [LARGE SCALE GENOMIC DNA]</scope>
    <source>
        <strain evidence="2">ZP60</strain>
    </source>
</reference>
<accession>A0A4D6KC13</accession>
<reference evidence="1 2" key="2">
    <citation type="submission" date="2019-04" db="EMBL/GenBank/DDBJ databases">
        <authorList>
            <person name="Yang S."/>
            <person name="Wei W."/>
        </authorList>
    </citation>
    <scope>NUCLEOTIDE SEQUENCE [LARGE SCALE GENOMIC DNA]</scope>
    <source>
        <strain evidence="2">ZP60</strain>
    </source>
</reference>
<dbReference type="KEGG" id="halz:E5139_10605"/>
<dbReference type="GeneID" id="42179391"/>
<dbReference type="EMBL" id="CP039375">
    <property type="protein sequence ID" value="QCD66068.1"/>
    <property type="molecule type" value="Genomic_DNA"/>
</dbReference>
<sequence length="281" mass="30628">MASENNETAALADDLLQRPLSAVCDTEETVHHVLTNRRVGLTRGGDETTVIEPGTDYGAVAAITDRRLLFLVGVPPGHETDFRTEVAYDDVEAVEKRTETLTQSLVVETERERFEFTARKARAVDEAVDVLESTLAEHVLDRASAHHESAREATEPADSATELEAALDAYRRAATLLGDEDEPVSDAERAAREDAEAVLARLVAAHREHAAACADAADWELAADNDESAYELLVDAREAYDRALELARAYPPGDPDAIERERAAVVETLEPLKVRFAVANA</sequence>
<dbReference type="Proteomes" id="UP000297053">
    <property type="component" value="Chromosome"/>
</dbReference>
<evidence type="ECO:0000313" key="1">
    <source>
        <dbReference type="EMBL" id="QCD66068.1"/>
    </source>
</evidence>